<evidence type="ECO:0000313" key="10">
    <source>
        <dbReference type="EMBL" id="TCJ88783.1"/>
    </source>
</evidence>
<feature type="binding site" evidence="8">
    <location>
        <position position="87"/>
    </location>
    <ligand>
        <name>ATP</name>
        <dbReference type="ChEBI" id="CHEBI:30616"/>
    </ligand>
</feature>
<feature type="binding site" evidence="8">
    <location>
        <position position="267"/>
    </location>
    <ligand>
        <name>Mg(2+)</name>
        <dbReference type="ChEBI" id="CHEBI:18420"/>
    </ligand>
</feature>
<keyword evidence="7 8" id="KW-0460">Magnesium</keyword>
<accession>A0A4R1F4L3</accession>
<keyword evidence="6 8" id="KW-0067">ATP-binding</keyword>
<dbReference type="PANTHER" id="PTHR32057:SF14">
    <property type="entry name" value="PROTEIN ADENYLYLTRANSFERASE SELO, MITOCHONDRIAL"/>
    <property type="match status" value="1"/>
</dbReference>
<sequence length="573" mass="63938">MSKVDFNNSYAKLPQSFYSNTQPDPVEQPGLIKFNHELAEQLGVAGLFADEAEAVEFFSGNKIPEGAEPIAMAYSGHQFGGFSPQLGDGRAILLGEVKDKDGIRHDIQLKGSGKTPWSRGGDGRSALGPVIREYLLCEAMHKLGVPTTRALAVVTTGEKVMREMPKPGGILTRVATGYVRVGTFQYFASQGNIDDLKKLAAYEIGRHYPQAKRGFSPADGSSAADGSEQEVKKPYVAFLKEVVNAQAKLIAKWMSLGFIHGVMNTDNMSIAGETIDYGPCAFMDEFSHSRVYSSIDQQGRYAYKNQPQIGQWNLIRFAETLLPLFAEYVTPEQGKPEEVVVLFAQEVLNEYEAIYKHYWLNEMRQKLGLQTTEFLLTPEKIMEQKLKKASAEGAAKVAAEGSPQSASDKPAQTPTQEEIEENLVEIAKAQQTNADDHALIARLLDVMQTGKADFTLTFYHLSQDLENLENARDLFENPDDFDAWAKKWLYRLKQEDTTAAEQQALMQSVNPVYIPRNHQVEAAIRAAEDNNDFSVFNELHEVLQHPFEFQEGKEKYMLPPKPEEVVLQTFCGT</sequence>
<feature type="compositionally biased region" description="Low complexity" evidence="9">
    <location>
        <begin position="393"/>
        <end position="402"/>
    </location>
</feature>
<evidence type="ECO:0000256" key="3">
    <source>
        <dbReference type="ARBA" id="ARBA00022695"/>
    </source>
</evidence>
<comment type="similarity">
    <text evidence="1 8">Belongs to the SELO family.</text>
</comment>
<gene>
    <name evidence="8" type="primary">ydiU</name>
    <name evidence="8" type="synonym">selO</name>
    <name evidence="10" type="ORF">EV695_0642</name>
</gene>
<comment type="catalytic activity">
    <reaction evidence="8">
        <text>L-histidyl-[protein] + UTP = N(tele)-(5'-uridylyl)-L-histidyl-[protein] + diphosphate</text>
        <dbReference type="Rhea" id="RHEA:83891"/>
        <dbReference type="Rhea" id="RHEA-COMP:9745"/>
        <dbReference type="Rhea" id="RHEA-COMP:20239"/>
        <dbReference type="ChEBI" id="CHEBI:29979"/>
        <dbReference type="ChEBI" id="CHEBI:33019"/>
        <dbReference type="ChEBI" id="CHEBI:46398"/>
        <dbReference type="ChEBI" id="CHEBI:233474"/>
    </reaction>
</comment>
<dbReference type="EC" id="2.7.7.108" evidence="8"/>
<dbReference type="RefSeq" id="WP_131904457.1">
    <property type="nucleotide sequence ID" value="NZ_BAAAFU010000008.1"/>
</dbReference>
<feature type="compositionally biased region" description="Polar residues" evidence="9">
    <location>
        <begin position="403"/>
        <end position="414"/>
    </location>
</feature>
<feature type="binding site" evidence="8">
    <location>
        <position position="89"/>
    </location>
    <ligand>
        <name>ATP</name>
        <dbReference type="ChEBI" id="CHEBI:30616"/>
    </ligand>
</feature>
<keyword evidence="5 8" id="KW-0547">Nucleotide-binding</keyword>
<evidence type="ECO:0000256" key="2">
    <source>
        <dbReference type="ARBA" id="ARBA00022679"/>
    </source>
</evidence>
<dbReference type="NCBIfam" id="NF000658">
    <property type="entry name" value="PRK00029.1"/>
    <property type="match status" value="1"/>
</dbReference>
<protein>
    <recommendedName>
        <fullName evidence="8">Protein nucleotidyltransferase YdiU</fullName>
        <ecNumber evidence="8">2.7.7.-</ecNumber>
    </recommendedName>
    <alternativeName>
        <fullName evidence="8">Protein adenylyltransferase YdiU</fullName>
        <ecNumber evidence="8">2.7.7.108</ecNumber>
    </alternativeName>
    <alternativeName>
        <fullName evidence="8">Protein uridylyltransferase YdiU</fullName>
        <ecNumber evidence="8">2.7.7.-</ecNumber>
    </alternativeName>
</protein>
<comment type="catalytic activity">
    <reaction evidence="8">
        <text>L-seryl-[protein] + UTP = O-(5'-uridylyl)-L-seryl-[protein] + diphosphate</text>
        <dbReference type="Rhea" id="RHEA:64604"/>
        <dbReference type="Rhea" id="RHEA-COMP:9863"/>
        <dbReference type="Rhea" id="RHEA-COMP:16635"/>
        <dbReference type="ChEBI" id="CHEBI:29999"/>
        <dbReference type="ChEBI" id="CHEBI:33019"/>
        <dbReference type="ChEBI" id="CHEBI:46398"/>
        <dbReference type="ChEBI" id="CHEBI:156051"/>
    </reaction>
</comment>
<keyword evidence="11" id="KW-1185">Reference proteome</keyword>
<reference evidence="10 11" key="1">
    <citation type="submission" date="2019-03" db="EMBL/GenBank/DDBJ databases">
        <title>Genomic Encyclopedia of Type Strains, Phase IV (KMG-IV): sequencing the most valuable type-strain genomes for metagenomic binning, comparative biology and taxonomic classification.</title>
        <authorList>
            <person name="Goeker M."/>
        </authorList>
    </citation>
    <scope>NUCLEOTIDE SEQUENCE [LARGE SCALE GENOMIC DNA]</scope>
    <source>
        <strain evidence="10 11">DSM 24830</strain>
    </source>
</reference>
<feature type="binding site" evidence="8">
    <location>
        <position position="173"/>
    </location>
    <ligand>
        <name>ATP</name>
        <dbReference type="ChEBI" id="CHEBI:30616"/>
    </ligand>
</feature>
<feature type="binding site" evidence="8">
    <location>
        <position position="90"/>
    </location>
    <ligand>
        <name>ATP</name>
        <dbReference type="ChEBI" id="CHEBI:30616"/>
    </ligand>
</feature>
<evidence type="ECO:0000256" key="5">
    <source>
        <dbReference type="ARBA" id="ARBA00022741"/>
    </source>
</evidence>
<dbReference type="Proteomes" id="UP000294887">
    <property type="component" value="Unassembled WGS sequence"/>
</dbReference>
<comment type="function">
    <text evidence="8">Nucleotidyltransferase involved in the post-translational modification of proteins. It can catalyze the addition of adenosine monophosphate (AMP) or uridine monophosphate (UMP) to a protein, resulting in modifications known as AMPylation and UMPylation.</text>
</comment>
<organism evidence="10 11">
    <name type="scientific">Cocleimonas flava</name>
    <dbReference type="NCBI Taxonomy" id="634765"/>
    <lineage>
        <taxon>Bacteria</taxon>
        <taxon>Pseudomonadati</taxon>
        <taxon>Pseudomonadota</taxon>
        <taxon>Gammaproteobacteria</taxon>
        <taxon>Thiotrichales</taxon>
        <taxon>Thiotrichaceae</taxon>
        <taxon>Cocleimonas</taxon>
    </lineage>
</organism>
<dbReference type="EC" id="2.7.7.-" evidence="8"/>
<proteinExistence type="inferred from homology"/>
<dbReference type="GO" id="GO:0070733">
    <property type="term" value="F:AMPylase activity"/>
    <property type="evidence" value="ECO:0007669"/>
    <property type="project" value="UniProtKB-EC"/>
</dbReference>
<comment type="cofactor">
    <cofactor evidence="8">
        <name>Mg(2+)</name>
        <dbReference type="ChEBI" id="CHEBI:18420"/>
    </cofactor>
    <cofactor evidence="8">
        <name>Mn(2+)</name>
        <dbReference type="ChEBI" id="CHEBI:29035"/>
    </cofactor>
</comment>
<feature type="binding site" evidence="8">
    <location>
        <position position="110"/>
    </location>
    <ligand>
        <name>ATP</name>
        <dbReference type="ChEBI" id="CHEBI:30616"/>
    </ligand>
</feature>
<keyword evidence="3 8" id="KW-0548">Nucleotidyltransferase</keyword>
<keyword evidence="8" id="KW-0464">Manganese</keyword>
<comment type="catalytic activity">
    <reaction evidence="8">
        <text>L-seryl-[protein] + ATP = 3-O-(5'-adenylyl)-L-seryl-[protein] + diphosphate</text>
        <dbReference type="Rhea" id="RHEA:58120"/>
        <dbReference type="Rhea" id="RHEA-COMP:9863"/>
        <dbReference type="Rhea" id="RHEA-COMP:15073"/>
        <dbReference type="ChEBI" id="CHEBI:29999"/>
        <dbReference type="ChEBI" id="CHEBI:30616"/>
        <dbReference type="ChEBI" id="CHEBI:33019"/>
        <dbReference type="ChEBI" id="CHEBI:142516"/>
        <dbReference type="EC" id="2.7.7.108"/>
    </reaction>
</comment>
<keyword evidence="2 8" id="KW-0808">Transferase</keyword>
<keyword evidence="4 8" id="KW-0479">Metal-binding</keyword>
<comment type="catalytic activity">
    <reaction evidence="8">
        <text>L-tyrosyl-[protein] + UTP = O-(5'-uridylyl)-L-tyrosyl-[protein] + diphosphate</text>
        <dbReference type="Rhea" id="RHEA:83887"/>
        <dbReference type="Rhea" id="RHEA-COMP:10136"/>
        <dbReference type="Rhea" id="RHEA-COMP:20238"/>
        <dbReference type="ChEBI" id="CHEBI:33019"/>
        <dbReference type="ChEBI" id="CHEBI:46398"/>
        <dbReference type="ChEBI" id="CHEBI:46858"/>
        <dbReference type="ChEBI" id="CHEBI:90602"/>
    </reaction>
</comment>
<comment type="catalytic activity">
    <reaction evidence="8">
        <text>L-tyrosyl-[protein] + ATP = O-(5'-adenylyl)-L-tyrosyl-[protein] + diphosphate</text>
        <dbReference type="Rhea" id="RHEA:54288"/>
        <dbReference type="Rhea" id="RHEA-COMP:10136"/>
        <dbReference type="Rhea" id="RHEA-COMP:13846"/>
        <dbReference type="ChEBI" id="CHEBI:30616"/>
        <dbReference type="ChEBI" id="CHEBI:33019"/>
        <dbReference type="ChEBI" id="CHEBI:46858"/>
        <dbReference type="ChEBI" id="CHEBI:83624"/>
        <dbReference type="EC" id="2.7.7.108"/>
    </reaction>
</comment>
<feature type="active site" description="Proton acceptor" evidence="8">
    <location>
        <position position="266"/>
    </location>
</feature>
<evidence type="ECO:0000256" key="1">
    <source>
        <dbReference type="ARBA" id="ARBA00009747"/>
    </source>
</evidence>
<feature type="region of interest" description="Disordered" evidence="9">
    <location>
        <begin position="393"/>
        <end position="414"/>
    </location>
</feature>
<feature type="binding site" evidence="8">
    <location>
        <position position="276"/>
    </location>
    <ligand>
        <name>Mg(2+)</name>
        <dbReference type="ChEBI" id="CHEBI:18420"/>
    </ligand>
</feature>
<dbReference type="InterPro" id="IPR003846">
    <property type="entry name" value="SelO"/>
</dbReference>
<evidence type="ECO:0000256" key="6">
    <source>
        <dbReference type="ARBA" id="ARBA00022840"/>
    </source>
</evidence>
<dbReference type="GO" id="GO:0005524">
    <property type="term" value="F:ATP binding"/>
    <property type="evidence" value="ECO:0007669"/>
    <property type="project" value="UniProtKB-UniRule"/>
</dbReference>
<dbReference type="EMBL" id="SMFQ01000002">
    <property type="protein sequence ID" value="TCJ88783.1"/>
    <property type="molecule type" value="Genomic_DNA"/>
</dbReference>
<dbReference type="GO" id="GO:0000287">
    <property type="term" value="F:magnesium ion binding"/>
    <property type="evidence" value="ECO:0007669"/>
    <property type="project" value="UniProtKB-UniRule"/>
</dbReference>
<dbReference type="HAMAP" id="MF_00692">
    <property type="entry name" value="SelO"/>
    <property type="match status" value="1"/>
</dbReference>
<dbReference type="Pfam" id="PF02696">
    <property type="entry name" value="SelO"/>
    <property type="match status" value="1"/>
</dbReference>
<feature type="binding site" evidence="8">
    <location>
        <position position="276"/>
    </location>
    <ligand>
        <name>ATP</name>
        <dbReference type="ChEBI" id="CHEBI:30616"/>
    </ligand>
</feature>
<evidence type="ECO:0000256" key="9">
    <source>
        <dbReference type="SAM" id="MobiDB-lite"/>
    </source>
</evidence>
<name>A0A4R1F4L3_9GAMM</name>
<comment type="caution">
    <text evidence="10">The sequence shown here is derived from an EMBL/GenBank/DDBJ whole genome shotgun (WGS) entry which is preliminary data.</text>
</comment>
<evidence type="ECO:0000256" key="8">
    <source>
        <dbReference type="HAMAP-Rule" id="MF_00692"/>
    </source>
</evidence>
<evidence type="ECO:0000313" key="11">
    <source>
        <dbReference type="Proteomes" id="UP000294887"/>
    </source>
</evidence>
<feature type="binding site" evidence="8">
    <location>
        <position position="123"/>
    </location>
    <ligand>
        <name>ATP</name>
        <dbReference type="ChEBI" id="CHEBI:30616"/>
    </ligand>
</feature>
<feature type="binding site" evidence="8">
    <location>
        <position position="122"/>
    </location>
    <ligand>
        <name>ATP</name>
        <dbReference type="ChEBI" id="CHEBI:30616"/>
    </ligand>
</feature>
<comment type="catalytic activity">
    <reaction evidence="8">
        <text>L-threonyl-[protein] + ATP = 3-O-(5'-adenylyl)-L-threonyl-[protein] + diphosphate</text>
        <dbReference type="Rhea" id="RHEA:54292"/>
        <dbReference type="Rhea" id="RHEA-COMP:11060"/>
        <dbReference type="Rhea" id="RHEA-COMP:13847"/>
        <dbReference type="ChEBI" id="CHEBI:30013"/>
        <dbReference type="ChEBI" id="CHEBI:30616"/>
        <dbReference type="ChEBI" id="CHEBI:33019"/>
        <dbReference type="ChEBI" id="CHEBI:138113"/>
        <dbReference type="EC" id="2.7.7.108"/>
    </reaction>
</comment>
<feature type="binding site" evidence="8">
    <location>
        <position position="180"/>
    </location>
    <ligand>
        <name>ATP</name>
        <dbReference type="ChEBI" id="CHEBI:30616"/>
    </ligand>
</feature>
<evidence type="ECO:0000256" key="4">
    <source>
        <dbReference type="ARBA" id="ARBA00022723"/>
    </source>
</evidence>
<dbReference type="OrthoDB" id="9776281at2"/>
<dbReference type="GO" id="GO:0030145">
    <property type="term" value="F:manganese ion binding"/>
    <property type="evidence" value="ECO:0007669"/>
    <property type="project" value="UniProtKB-UniRule"/>
</dbReference>
<dbReference type="PANTHER" id="PTHR32057">
    <property type="entry name" value="PROTEIN ADENYLYLTRANSFERASE SELO, MITOCHONDRIAL"/>
    <property type="match status" value="1"/>
</dbReference>
<evidence type="ECO:0000256" key="7">
    <source>
        <dbReference type="ARBA" id="ARBA00022842"/>
    </source>
</evidence>
<dbReference type="AlphaFoldDB" id="A0A4R1F4L3"/>